<evidence type="ECO:0000313" key="3">
    <source>
        <dbReference type="Proteomes" id="UP001501074"/>
    </source>
</evidence>
<name>A0ABP6YTR0_9ACTN</name>
<feature type="compositionally biased region" description="Low complexity" evidence="1">
    <location>
        <begin position="115"/>
        <end position="133"/>
    </location>
</feature>
<organism evidence="2 3">
    <name type="scientific">Kineosporia mesophila</name>
    <dbReference type="NCBI Taxonomy" id="566012"/>
    <lineage>
        <taxon>Bacteria</taxon>
        <taxon>Bacillati</taxon>
        <taxon>Actinomycetota</taxon>
        <taxon>Actinomycetes</taxon>
        <taxon>Kineosporiales</taxon>
        <taxon>Kineosporiaceae</taxon>
        <taxon>Kineosporia</taxon>
    </lineage>
</organism>
<accession>A0ABP6YTR0</accession>
<dbReference type="InterPro" id="IPR023393">
    <property type="entry name" value="START-like_dom_sf"/>
</dbReference>
<evidence type="ECO:0000313" key="2">
    <source>
        <dbReference type="EMBL" id="GAA3590891.1"/>
    </source>
</evidence>
<comment type="caution">
    <text evidence="2">The sequence shown here is derived from an EMBL/GenBank/DDBJ whole genome shotgun (WGS) entry which is preliminary data.</text>
</comment>
<keyword evidence="3" id="KW-1185">Reference proteome</keyword>
<dbReference type="Gene3D" id="3.30.530.20">
    <property type="match status" value="1"/>
</dbReference>
<gene>
    <name evidence="2" type="ORF">GCM10022223_01760</name>
</gene>
<evidence type="ECO:0000256" key="1">
    <source>
        <dbReference type="SAM" id="MobiDB-lite"/>
    </source>
</evidence>
<sequence>MARFRVEVSIAAPVPVVWARLTDWSAHGRMVPLTSIRVIGAPDQVGSVFVARTGIGPLAFDDSMRIDEFEPPAAQVSGEEVIGEPPVGPARFRVTKTGRVVKGWAEAELWPTAAAGGLARPSGGPAGSGATAGNPGGSAGSGESGGPIGAAGSSPGTRLVWTEEIRVVPEFVTRFAGPLVGAVAKAGYGTALRKLGRDIEGEVGIRG</sequence>
<dbReference type="RefSeq" id="WP_231485465.1">
    <property type="nucleotide sequence ID" value="NZ_BAAAZO010000001.1"/>
</dbReference>
<protein>
    <recommendedName>
        <fullName evidence="4">SRPBCC family protein</fullName>
    </recommendedName>
</protein>
<feature type="region of interest" description="Disordered" evidence="1">
    <location>
        <begin position="115"/>
        <end position="156"/>
    </location>
</feature>
<dbReference type="Proteomes" id="UP001501074">
    <property type="component" value="Unassembled WGS sequence"/>
</dbReference>
<feature type="compositionally biased region" description="Gly residues" evidence="1">
    <location>
        <begin position="134"/>
        <end position="149"/>
    </location>
</feature>
<evidence type="ECO:0008006" key="4">
    <source>
        <dbReference type="Google" id="ProtNLM"/>
    </source>
</evidence>
<reference evidence="3" key="1">
    <citation type="journal article" date="2019" name="Int. J. Syst. Evol. Microbiol.">
        <title>The Global Catalogue of Microorganisms (GCM) 10K type strain sequencing project: providing services to taxonomists for standard genome sequencing and annotation.</title>
        <authorList>
            <consortium name="The Broad Institute Genomics Platform"/>
            <consortium name="The Broad Institute Genome Sequencing Center for Infectious Disease"/>
            <person name="Wu L."/>
            <person name="Ma J."/>
        </authorList>
    </citation>
    <scope>NUCLEOTIDE SEQUENCE [LARGE SCALE GENOMIC DNA]</scope>
    <source>
        <strain evidence="3">JCM 16902</strain>
    </source>
</reference>
<dbReference type="SUPFAM" id="SSF55961">
    <property type="entry name" value="Bet v1-like"/>
    <property type="match status" value="1"/>
</dbReference>
<proteinExistence type="predicted"/>
<dbReference type="EMBL" id="BAAAZO010000001">
    <property type="protein sequence ID" value="GAA3590891.1"/>
    <property type="molecule type" value="Genomic_DNA"/>
</dbReference>